<feature type="transmembrane region" description="Helical" evidence="16">
    <location>
        <begin position="371"/>
        <end position="392"/>
    </location>
</feature>
<dbReference type="InterPro" id="IPR014746">
    <property type="entry name" value="Gln_synth/guanido_kin_cat_dom"/>
</dbReference>
<comment type="similarity">
    <text evidence="3">Belongs to the drug/metabolite transporter (DMT) superfamily. Plant drug/metabolite exporter (P-DME) (TC 2.A.7.4) family.</text>
</comment>
<evidence type="ECO:0000313" key="19">
    <source>
        <dbReference type="Proteomes" id="UP001165080"/>
    </source>
</evidence>
<feature type="compositionally biased region" description="Low complexity" evidence="15">
    <location>
        <begin position="31"/>
        <end position="43"/>
    </location>
</feature>
<feature type="region of interest" description="Disordered" evidence="15">
    <location>
        <begin position="396"/>
        <end position="422"/>
    </location>
</feature>
<dbReference type="GO" id="GO:0009507">
    <property type="term" value="C:chloroplast"/>
    <property type="evidence" value="ECO:0007669"/>
    <property type="project" value="UniProtKB-SubCell"/>
</dbReference>
<feature type="transmembrane region" description="Helical" evidence="16">
    <location>
        <begin position="228"/>
        <end position="247"/>
    </location>
</feature>
<feature type="compositionally biased region" description="Gly residues" evidence="15">
    <location>
        <begin position="403"/>
        <end position="417"/>
    </location>
</feature>
<feature type="transmembrane region" description="Helical" evidence="16">
    <location>
        <begin position="173"/>
        <end position="192"/>
    </location>
</feature>
<keyword evidence="13" id="KW-0809">Transit peptide</keyword>
<evidence type="ECO:0000256" key="10">
    <source>
        <dbReference type="ARBA" id="ARBA00022684"/>
    </source>
</evidence>
<keyword evidence="8" id="KW-0436">Ligase</keyword>
<keyword evidence="16" id="KW-0472">Membrane</keyword>
<evidence type="ECO:0000256" key="6">
    <source>
        <dbReference type="ARBA" id="ARBA00012220"/>
    </source>
</evidence>
<name>A0A9W6EXL6_9CHLO</name>
<keyword evidence="19" id="KW-1185">Reference proteome</keyword>
<comment type="subcellular location">
    <subcellularLocation>
        <location evidence="1">Plastid</location>
        <location evidence="1">Chloroplast</location>
    </subcellularLocation>
</comment>
<comment type="pathway">
    <text evidence="2">Sulfur metabolism; glutathione biosynthesis; glutathione from L-cysteine and L-glutamate: step 1/2.</text>
</comment>
<organism evidence="18 19">
    <name type="scientific">Pleodorina starrii</name>
    <dbReference type="NCBI Taxonomy" id="330485"/>
    <lineage>
        <taxon>Eukaryota</taxon>
        <taxon>Viridiplantae</taxon>
        <taxon>Chlorophyta</taxon>
        <taxon>core chlorophytes</taxon>
        <taxon>Chlorophyceae</taxon>
        <taxon>CS clade</taxon>
        <taxon>Chlamydomonadales</taxon>
        <taxon>Volvocaceae</taxon>
        <taxon>Pleodorina</taxon>
    </lineage>
</organism>
<evidence type="ECO:0000256" key="9">
    <source>
        <dbReference type="ARBA" id="ARBA00022640"/>
    </source>
</evidence>
<dbReference type="PANTHER" id="PTHR34378">
    <property type="entry name" value="GLUTAMATE--CYSTEINE LIGASE, CHLOROPLASTIC"/>
    <property type="match status" value="1"/>
</dbReference>
<feature type="compositionally biased region" description="Low complexity" evidence="15">
    <location>
        <begin position="59"/>
        <end position="74"/>
    </location>
</feature>
<keyword evidence="11" id="KW-0547">Nucleotide-binding</keyword>
<keyword evidence="14" id="KW-1015">Disulfide bond</keyword>
<evidence type="ECO:0000256" key="16">
    <source>
        <dbReference type="SAM" id="Phobius"/>
    </source>
</evidence>
<dbReference type="InterPro" id="IPR035434">
    <property type="entry name" value="GCL_bact_plant"/>
</dbReference>
<dbReference type="Pfam" id="PF00892">
    <property type="entry name" value="EamA"/>
    <property type="match status" value="1"/>
</dbReference>
<comment type="subunit">
    <text evidence="5">Homodimer or monomer when oxidized or reduced, respectively.</text>
</comment>
<feature type="transmembrane region" description="Helical" evidence="16">
    <location>
        <begin position="147"/>
        <end position="167"/>
    </location>
</feature>
<evidence type="ECO:0000256" key="4">
    <source>
        <dbReference type="ARBA" id="ARBA00010253"/>
    </source>
</evidence>
<accession>A0A9W6EXL6</accession>
<proteinExistence type="inferred from homology"/>
<keyword evidence="12" id="KW-0067">ATP-binding</keyword>
<dbReference type="InterPro" id="IPR037185">
    <property type="entry name" value="EmrE-like"/>
</dbReference>
<evidence type="ECO:0000256" key="3">
    <source>
        <dbReference type="ARBA" id="ARBA00007635"/>
    </source>
</evidence>
<evidence type="ECO:0000256" key="12">
    <source>
        <dbReference type="ARBA" id="ARBA00022840"/>
    </source>
</evidence>
<dbReference type="Proteomes" id="UP001165080">
    <property type="component" value="Unassembled WGS sequence"/>
</dbReference>
<evidence type="ECO:0000256" key="5">
    <source>
        <dbReference type="ARBA" id="ARBA00011153"/>
    </source>
</evidence>
<keyword evidence="16" id="KW-0812">Transmembrane</keyword>
<dbReference type="Gene3D" id="3.30.590.20">
    <property type="match status" value="1"/>
</dbReference>
<dbReference type="GO" id="GO:0004357">
    <property type="term" value="F:glutamate-cysteine ligase activity"/>
    <property type="evidence" value="ECO:0007669"/>
    <property type="project" value="UniProtKB-EC"/>
</dbReference>
<evidence type="ECO:0000256" key="13">
    <source>
        <dbReference type="ARBA" id="ARBA00022946"/>
    </source>
</evidence>
<dbReference type="InterPro" id="IPR006336">
    <property type="entry name" value="GCS2"/>
</dbReference>
<evidence type="ECO:0000256" key="11">
    <source>
        <dbReference type="ARBA" id="ARBA00022741"/>
    </source>
</evidence>
<evidence type="ECO:0000256" key="2">
    <source>
        <dbReference type="ARBA" id="ARBA00005006"/>
    </source>
</evidence>
<dbReference type="InterPro" id="IPR011556">
    <property type="entry name" value="Glut_cys_lig_pln_type"/>
</dbReference>
<evidence type="ECO:0000256" key="15">
    <source>
        <dbReference type="SAM" id="MobiDB-lite"/>
    </source>
</evidence>
<comment type="similarity">
    <text evidence="4">Belongs to the carboxylate-amine ligase family. Glutamate--cysteine ligase type 2 subfamily.</text>
</comment>
<reference evidence="18 19" key="1">
    <citation type="journal article" date="2023" name="Commun. Biol.">
        <title>Reorganization of the ancestral sex-determining regions during the evolution of trioecy in Pleodorina starrii.</title>
        <authorList>
            <person name="Takahashi K."/>
            <person name="Suzuki S."/>
            <person name="Kawai-Toyooka H."/>
            <person name="Yamamoto K."/>
            <person name="Hamaji T."/>
            <person name="Ootsuki R."/>
            <person name="Yamaguchi H."/>
            <person name="Kawachi M."/>
            <person name="Higashiyama T."/>
            <person name="Nozaki H."/>
        </authorList>
    </citation>
    <scope>NUCLEOTIDE SEQUENCE [LARGE SCALE GENOMIC DNA]</scope>
    <source>
        <strain evidence="18 19">NIES-4479</strain>
    </source>
</reference>
<keyword evidence="9" id="KW-0934">Plastid</keyword>
<evidence type="ECO:0000256" key="14">
    <source>
        <dbReference type="ARBA" id="ARBA00023157"/>
    </source>
</evidence>
<keyword evidence="10" id="KW-0317">Glutathione biosynthesis</keyword>
<evidence type="ECO:0000256" key="1">
    <source>
        <dbReference type="ARBA" id="ARBA00004229"/>
    </source>
</evidence>
<dbReference type="EC" id="6.3.2.2" evidence="6"/>
<dbReference type="NCBIfam" id="TIGR01436">
    <property type="entry name" value="glu_cys_lig_pln"/>
    <property type="match status" value="1"/>
</dbReference>
<evidence type="ECO:0000256" key="7">
    <source>
        <dbReference type="ARBA" id="ARBA00022528"/>
    </source>
</evidence>
<dbReference type="EMBL" id="BRXU01000001">
    <property type="protein sequence ID" value="GLC48569.1"/>
    <property type="molecule type" value="Genomic_DNA"/>
</dbReference>
<comment type="caution">
    <text evidence="18">The sequence shown here is derived from an EMBL/GenBank/DDBJ whole genome shotgun (WGS) entry which is preliminary data.</text>
</comment>
<feature type="transmembrane region" description="Helical" evidence="16">
    <location>
        <begin position="204"/>
        <end position="222"/>
    </location>
</feature>
<dbReference type="AlphaFoldDB" id="A0A9W6EXL6"/>
<dbReference type="GO" id="GO:0006750">
    <property type="term" value="P:glutathione biosynthetic process"/>
    <property type="evidence" value="ECO:0007669"/>
    <property type="project" value="UniProtKB-KW"/>
</dbReference>
<dbReference type="PANTHER" id="PTHR34378:SF1">
    <property type="entry name" value="GLUTAMATE--CYSTEINE LIGASE, CHLOROPLASTIC"/>
    <property type="match status" value="1"/>
</dbReference>
<protein>
    <recommendedName>
        <fullName evidence="6">glutamate--cysteine ligase</fullName>
        <ecNumber evidence="6">6.3.2.2</ecNumber>
    </recommendedName>
</protein>
<feature type="region of interest" description="Disordered" evidence="15">
    <location>
        <begin position="27"/>
        <end position="74"/>
    </location>
</feature>
<dbReference type="SUPFAM" id="SSF55931">
    <property type="entry name" value="Glutamine synthetase/guanido kinase"/>
    <property type="match status" value="1"/>
</dbReference>
<evidence type="ECO:0000313" key="18">
    <source>
        <dbReference type="EMBL" id="GLC48569.1"/>
    </source>
</evidence>
<feature type="transmembrane region" description="Helical" evidence="16">
    <location>
        <begin position="115"/>
        <end position="135"/>
    </location>
</feature>
<sequence>MQALIPGALKRLLLASNFRGYSRVPGASEQTTITTTSTAAAGTPSLQTSPDAALRGPAQPHVNPQRHPQQQQQQGHGHVPLFAYPLLVAAVFAVSSAATVFSLMPEVPAITLAAWRLQLTSVLLGVGAVAQWRHLSPSDRSRALRSCGWLVGSGACLAVHFGSWVWGLQHTSLTHSLLLVSATPLLLAALALTTGSRLSAGELGGTLLGLAGAVVLSVGASGGGEARVGLAGDLASLLASAVMVGYLSVGRRLRQWMPIFVYAFPVTAAAALALTLGGLALEPVSLGGAGSGGVFGWLVGGSGSRSGSRSTHYGGWVLYLALGPGIVGHTGFNTLLRYLSPLTVALAFQMEPLVGSLIGWGAGVMTAPGGATYGGGALVVAATVWVTLASAARERAEQQQQGGQEGQGGGQKGGGQQGVVVGKEGAGVGEEGVALVAAGRWRKGAGEEAGVGGGGGRREERAGLLRGGGGGGGGGGAVAERRTEPLTKQELVDFLSSGCKPKSQWRIGTEHEKLGFNLHDNSRMTYDQIAQVLRKLEARFGWQPIMEDGRIIGVHLDGQSVTLEPGGQFELSGAPVDSIHKTCAEVNSHLYQVKAICEELHCGFLGVGFDPKWAIPEIPVMPKGRYALMKAYMPTVGTMGLDMMFRTCTVQVNLDFESERDMVDKFRIGLALQPVANALFANSPFKEGRPTGYVSTRGHVWTDVDNSRTGNLPFVFREDMCFERYVEYAMDVPMYFVYRNGQYVNALGMSWRDFMAGRLPALPGEYPTLADWANHLTTIFPEVRLKKYLEMRGADGGPWRMLCALPALWVGLLYDDEAQQQALALVSDWTDAERDCLRTEVTRFGLRTRFRGGTVQDLAKEVVSIARGGLQRRGADEASFLKRLEVIAETGLTQSDHLLELYETKWKRSVDPLYTEFMY</sequence>
<dbReference type="InterPro" id="IPR000620">
    <property type="entry name" value="EamA_dom"/>
</dbReference>
<feature type="domain" description="EamA" evidence="17">
    <location>
        <begin position="83"/>
        <end position="217"/>
    </location>
</feature>
<dbReference type="GO" id="GO:0016020">
    <property type="term" value="C:membrane"/>
    <property type="evidence" value="ECO:0007669"/>
    <property type="project" value="InterPro"/>
</dbReference>
<keyword evidence="16" id="KW-1133">Transmembrane helix</keyword>
<dbReference type="GO" id="GO:0005524">
    <property type="term" value="F:ATP binding"/>
    <property type="evidence" value="ECO:0007669"/>
    <property type="project" value="UniProtKB-KW"/>
</dbReference>
<feature type="transmembrane region" description="Helical" evidence="16">
    <location>
        <begin position="259"/>
        <end position="281"/>
    </location>
</feature>
<evidence type="ECO:0000256" key="8">
    <source>
        <dbReference type="ARBA" id="ARBA00022598"/>
    </source>
</evidence>
<dbReference type="SUPFAM" id="SSF103481">
    <property type="entry name" value="Multidrug resistance efflux transporter EmrE"/>
    <property type="match status" value="1"/>
</dbReference>
<feature type="transmembrane region" description="Helical" evidence="16">
    <location>
        <begin position="81"/>
        <end position="103"/>
    </location>
</feature>
<evidence type="ECO:0000259" key="17">
    <source>
        <dbReference type="Pfam" id="PF00892"/>
    </source>
</evidence>
<dbReference type="Pfam" id="PF04107">
    <property type="entry name" value="GCS2"/>
    <property type="match status" value="1"/>
</dbReference>
<feature type="transmembrane region" description="Helical" evidence="16">
    <location>
        <begin position="313"/>
        <end position="332"/>
    </location>
</feature>
<keyword evidence="7" id="KW-0150">Chloroplast</keyword>
<gene>
    <name evidence="18" type="primary">PLEST001096</name>
    <name evidence="18" type="ORF">PLESTB_000112200</name>
</gene>
<feature type="transmembrane region" description="Helical" evidence="16">
    <location>
        <begin position="344"/>
        <end position="365"/>
    </location>
</feature>